<name>A0ABT2EVK3_METVO</name>
<dbReference type="RefSeq" id="WP_259050898.1">
    <property type="nucleotide sequence ID" value="NZ_JANUCQ010000002.1"/>
</dbReference>
<dbReference type="EMBL" id="JANUCQ010000002">
    <property type="protein sequence ID" value="MCS3921957.1"/>
    <property type="molecule type" value="Genomic_DNA"/>
</dbReference>
<organism evidence="1 2">
    <name type="scientific">Methanococcus voltae PS</name>
    <dbReference type="NCBI Taxonomy" id="523842"/>
    <lineage>
        <taxon>Archaea</taxon>
        <taxon>Methanobacteriati</taxon>
        <taxon>Methanobacteriota</taxon>
        <taxon>Methanomada group</taxon>
        <taxon>Methanococci</taxon>
        <taxon>Methanococcales</taxon>
        <taxon>Methanococcaceae</taxon>
        <taxon>Methanococcus</taxon>
    </lineage>
</organism>
<gene>
    <name evidence="1" type="ORF">M2325_000642</name>
</gene>
<reference evidence="1" key="1">
    <citation type="submission" date="2022-08" db="EMBL/GenBank/DDBJ databases">
        <title>Genomic Encyclopedia of Type Strains, Phase V (KMG-V): Genome sequencing to study the core and pangenomes of soil and plant-associated prokaryotes.</title>
        <authorList>
            <person name="Whitman W."/>
        </authorList>
    </citation>
    <scope>NUCLEOTIDE SEQUENCE</scope>
    <source>
        <strain evidence="1">PS</strain>
    </source>
</reference>
<comment type="caution">
    <text evidence="1">The sequence shown here is derived from an EMBL/GenBank/DDBJ whole genome shotgun (WGS) entry which is preliminary data.</text>
</comment>
<dbReference type="Proteomes" id="UP001140258">
    <property type="component" value="Unassembled WGS sequence"/>
</dbReference>
<evidence type="ECO:0000313" key="1">
    <source>
        <dbReference type="EMBL" id="MCS3921957.1"/>
    </source>
</evidence>
<evidence type="ECO:0000313" key="2">
    <source>
        <dbReference type="Proteomes" id="UP001140258"/>
    </source>
</evidence>
<keyword evidence="2" id="KW-1185">Reference proteome</keyword>
<sequence>MYIQVKHKEKTNYTPSTLKEPIVKQFIQYTKKKGTYKIYCYFGEVNEKKYRGGKLSLEQLNKYLGEESTDYPKDLKTSFLENFEIVFTKDYETELMNLINKLKITFSLRNHEEAVLKHSMIVNKIMDTIVKNSKENRYLSYNDIISLTEDSFKYIFTNEYKKYTDNEKYKKLIYNKYFKEKGMESSLIRRIFAIELKNRNFSSIANTINKIHRKYYTNRANAITYIYPVFCLYGGECSPVKKELITEYMINDGYLYHNDEFCIKNITDKITYYQRYNPRKNTDYSNKLLENQIIIIDEKNIENFIYSLDNSKEYTIYNFYKNEQLDVKTNCHIINIPILVDEIDNDILNILKL</sequence>
<protein>
    <submittedName>
        <fullName evidence="1">Uncharacterized protein</fullName>
    </submittedName>
</protein>
<proteinExistence type="predicted"/>
<accession>A0ABT2EVK3</accession>